<dbReference type="Proteomes" id="UP000325440">
    <property type="component" value="Unassembled WGS sequence"/>
</dbReference>
<dbReference type="AlphaFoldDB" id="A0A5E4MAP8"/>
<evidence type="ECO:0000313" key="1">
    <source>
        <dbReference type="EMBL" id="VVC26958.1"/>
    </source>
</evidence>
<reference evidence="1 2" key="1">
    <citation type="submission" date="2019-08" db="EMBL/GenBank/DDBJ databases">
        <authorList>
            <person name="Alioto T."/>
            <person name="Alioto T."/>
            <person name="Gomez Garrido J."/>
        </authorList>
    </citation>
    <scope>NUCLEOTIDE SEQUENCE [LARGE SCALE GENOMIC DNA]</scope>
</reference>
<dbReference type="EMBL" id="CABPRJ010000054">
    <property type="protein sequence ID" value="VVC26958.1"/>
    <property type="molecule type" value="Genomic_DNA"/>
</dbReference>
<dbReference type="OrthoDB" id="8196546at2759"/>
<accession>A0A5E4MAP8</accession>
<dbReference type="PANTHER" id="PTHR47027:SF20">
    <property type="entry name" value="REVERSE TRANSCRIPTASE-LIKE PROTEIN WITH RNA-DIRECTED DNA POLYMERASE DOMAIN"/>
    <property type="match status" value="1"/>
</dbReference>
<name>A0A5E4MAP8_9HEMI</name>
<dbReference type="PANTHER" id="PTHR47027">
    <property type="entry name" value="REVERSE TRANSCRIPTASE DOMAIN-CONTAINING PROTEIN"/>
    <property type="match status" value="1"/>
</dbReference>
<proteinExistence type="predicted"/>
<organism evidence="1 2">
    <name type="scientific">Cinara cedri</name>
    <dbReference type="NCBI Taxonomy" id="506608"/>
    <lineage>
        <taxon>Eukaryota</taxon>
        <taxon>Metazoa</taxon>
        <taxon>Ecdysozoa</taxon>
        <taxon>Arthropoda</taxon>
        <taxon>Hexapoda</taxon>
        <taxon>Insecta</taxon>
        <taxon>Pterygota</taxon>
        <taxon>Neoptera</taxon>
        <taxon>Paraneoptera</taxon>
        <taxon>Hemiptera</taxon>
        <taxon>Sternorrhyncha</taxon>
        <taxon>Aphidomorpha</taxon>
        <taxon>Aphidoidea</taxon>
        <taxon>Aphididae</taxon>
        <taxon>Lachninae</taxon>
        <taxon>Cinara</taxon>
    </lineage>
</organism>
<gene>
    <name evidence="1" type="ORF">CINCED_3A024416</name>
</gene>
<evidence type="ECO:0000313" key="2">
    <source>
        <dbReference type="Proteomes" id="UP000325440"/>
    </source>
</evidence>
<protein>
    <submittedName>
        <fullName evidence="1">Uncharacterized protein</fullName>
    </submittedName>
</protein>
<sequence length="216" mass="26008">MMCQKSDRIRRINIQTGNQLLEQVEHFRYLGSLINQDGRYVMEIRSRIAQTKSAFMNKKNLLCSNSMSIRVRKRFIKVYIWSVALYGCETWILNKAEQRTLESFEMWCWRRMLRVSWIEHRTNESILSEIDKSRETLKTIRTRRWNMIGHILRHENELIYRIIEGKMEGKRGQGRPRTSFIKQMISDARLSSYAELKRLAGNREEWRAHVQLQNQP</sequence>
<keyword evidence="2" id="KW-1185">Reference proteome</keyword>